<evidence type="ECO:0000256" key="1">
    <source>
        <dbReference type="SAM" id="Coils"/>
    </source>
</evidence>
<evidence type="ECO:0000256" key="2">
    <source>
        <dbReference type="SAM" id="MobiDB-lite"/>
    </source>
</evidence>
<protein>
    <submittedName>
        <fullName evidence="3">Unnamed protein product</fullName>
    </submittedName>
</protein>
<reference evidence="3" key="1">
    <citation type="submission" date="2023-04" db="EMBL/GenBank/DDBJ databases">
        <title>Phytophthora lilii NBRC 32176.</title>
        <authorList>
            <person name="Ichikawa N."/>
            <person name="Sato H."/>
            <person name="Tonouchi N."/>
        </authorList>
    </citation>
    <scope>NUCLEOTIDE SEQUENCE</scope>
    <source>
        <strain evidence="3">NBRC 32176</strain>
    </source>
</reference>
<organism evidence="3 4">
    <name type="scientific">Phytophthora lilii</name>
    <dbReference type="NCBI Taxonomy" id="2077276"/>
    <lineage>
        <taxon>Eukaryota</taxon>
        <taxon>Sar</taxon>
        <taxon>Stramenopiles</taxon>
        <taxon>Oomycota</taxon>
        <taxon>Peronosporomycetes</taxon>
        <taxon>Peronosporales</taxon>
        <taxon>Peronosporaceae</taxon>
        <taxon>Phytophthora</taxon>
    </lineage>
</organism>
<keyword evidence="1" id="KW-0175">Coiled coil</keyword>
<dbReference type="Proteomes" id="UP001165083">
    <property type="component" value="Unassembled WGS sequence"/>
</dbReference>
<evidence type="ECO:0000313" key="4">
    <source>
        <dbReference type="Proteomes" id="UP001165083"/>
    </source>
</evidence>
<accession>A0A9W6XKZ2</accession>
<keyword evidence="4" id="KW-1185">Reference proteome</keyword>
<feature type="coiled-coil region" evidence="1">
    <location>
        <begin position="171"/>
        <end position="198"/>
    </location>
</feature>
<sequence length="479" mass="54420">MEIRVTESLGDITIREDDGSSEPGISQCRFVSYLTNGPLLEMNGIICSEFREVDDEYGGGGAVGIFTEDFVDQDDLYPYVPEERVRQDATVVTQVRAHTTTVKNSEGVEEERSIVHGASPSDVEDHDVAMTDPEAASDKRPTKPRRVKKPTYQVRKEEKEFLLQELDVLQAAQLKQLKQQAAADAAKAERERSSVQKELSREFLAGASHHHQLSLVNIQSALSGYVQHVPFEMWIYLGTDVEERRQTLAALKARKLRAAQLYIVERTRFLDPVSPFAEHSRFVAHNGDYCALRFDITPYEGISSVRKVYDALYHYFSHMEIWVTDILGDVTIREDDDSAGKGISQNRLVSSLTNGVDMEMNNVMYSEFREHDDEFGNGEAFGLFTTDFVDKDELFPYSPSERVRYDVTAVLTVKAHQHKKLNAAGKLEHEQVVVLTRSCLIKLRHEEIPLPFETAHELRESVGKWGDVMLQTVRQLVYR</sequence>
<evidence type="ECO:0000313" key="3">
    <source>
        <dbReference type="EMBL" id="GMF41617.1"/>
    </source>
</evidence>
<dbReference type="AlphaFoldDB" id="A0A9W6XKZ2"/>
<dbReference type="OrthoDB" id="122359at2759"/>
<feature type="region of interest" description="Disordered" evidence="2">
    <location>
        <begin position="102"/>
        <end position="127"/>
    </location>
</feature>
<comment type="caution">
    <text evidence="3">The sequence shown here is derived from an EMBL/GenBank/DDBJ whole genome shotgun (WGS) entry which is preliminary data.</text>
</comment>
<gene>
    <name evidence="3" type="ORF">Plil01_001667900</name>
</gene>
<dbReference type="EMBL" id="BSXW01002272">
    <property type="protein sequence ID" value="GMF41617.1"/>
    <property type="molecule type" value="Genomic_DNA"/>
</dbReference>
<feature type="region of interest" description="Disordered" evidence="2">
    <location>
        <begin position="132"/>
        <end position="151"/>
    </location>
</feature>
<name>A0A9W6XKZ2_9STRA</name>
<proteinExistence type="predicted"/>